<accession>A0A1R4I686</accession>
<gene>
    <name evidence="2" type="ORF">CZ787_18585</name>
</gene>
<organism evidence="2 3">
    <name type="scientific">Halomonas citrativorans</name>
    <dbReference type="NCBI Taxonomy" id="2742612"/>
    <lineage>
        <taxon>Bacteria</taxon>
        <taxon>Pseudomonadati</taxon>
        <taxon>Pseudomonadota</taxon>
        <taxon>Gammaproteobacteria</taxon>
        <taxon>Oceanospirillales</taxon>
        <taxon>Halomonadaceae</taxon>
        <taxon>Halomonas</taxon>
    </lineage>
</organism>
<dbReference type="AlphaFoldDB" id="A0A1R4I686"/>
<dbReference type="Proteomes" id="UP000196331">
    <property type="component" value="Unassembled WGS sequence"/>
</dbReference>
<feature type="transmembrane region" description="Helical" evidence="1">
    <location>
        <begin position="7"/>
        <end position="28"/>
    </location>
</feature>
<keyword evidence="1" id="KW-0812">Transmembrane</keyword>
<dbReference type="EMBL" id="FUKM01000061">
    <property type="protein sequence ID" value="SJN15124.1"/>
    <property type="molecule type" value="Genomic_DNA"/>
</dbReference>
<name>A0A1R4I686_9GAMM</name>
<evidence type="ECO:0000313" key="3">
    <source>
        <dbReference type="Proteomes" id="UP000196331"/>
    </source>
</evidence>
<comment type="caution">
    <text evidence="2">The sequence shown here is derived from an EMBL/GenBank/DDBJ whole genome shotgun (WGS) entry which is preliminary data.</text>
</comment>
<protein>
    <submittedName>
        <fullName evidence="2">Uncharacterized protein</fullName>
    </submittedName>
</protein>
<evidence type="ECO:0000256" key="1">
    <source>
        <dbReference type="SAM" id="Phobius"/>
    </source>
</evidence>
<evidence type="ECO:0000313" key="2">
    <source>
        <dbReference type="EMBL" id="SJN15124.1"/>
    </source>
</evidence>
<proteinExistence type="predicted"/>
<sequence length="287" mass="34201">MDIKVQAALISAITSLAIFGFGWLFRVINEAYSLNYKLKKEYLFEQKKLIKVEMAKTKVPLLNSAEELNYRMWNFNQNISEGYHRIDRDNWFHTNQYYLNSFIYRFLVFMSYCIKTEEGILSMDSTVADKDDIVFLKYVKTFKNLFCEFNLLTDLGYKQNDDANHFFRNELKGYCSWVEMNGKVVDFEDFNSKLRYSYDDLEKVIEYFSKIENNDSDKTLNILRCAHLLAVSFLNRFGHSYQYTEKDKMNTLNNYYKDHLMIKSGFKEFITASKLDKEFKSDFKAVL</sequence>
<reference evidence="2 3" key="1">
    <citation type="submission" date="2017-02" db="EMBL/GenBank/DDBJ databases">
        <authorList>
            <person name="Dridi B."/>
        </authorList>
    </citation>
    <scope>NUCLEOTIDE SEQUENCE [LARGE SCALE GENOMIC DNA]</scope>
    <source>
        <strain evidence="2 3">JB380</strain>
    </source>
</reference>
<keyword evidence="1" id="KW-1133">Transmembrane helix</keyword>
<keyword evidence="1" id="KW-0472">Membrane</keyword>